<evidence type="ECO:0000256" key="8">
    <source>
        <dbReference type="PIRSR" id="PIRSR630616-3"/>
    </source>
</evidence>
<evidence type="ECO:0000256" key="5">
    <source>
        <dbReference type="ARBA" id="ARBA00022840"/>
    </source>
</evidence>
<dbReference type="InterPro" id="IPR017441">
    <property type="entry name" value="Protein_kinase_ATP_BS"/>
</dbReference>
<evidence type="ECO:0000256" key="10">
    <source>
        <dbReference type="RuleBase" id="RU000304"/>
    </source>
</evidence>
<dbReference type="FunFam" id="3.30.200.20:FF:000042">
    <property type="entry name" value="Aurora kinase A"/>
    <property type="match status" value="1"/>
</dbReference>
<dbReference type="InterPro" id="IPR000719">
    <property type="entry name" value="Prot_kinase_dom"/>
</dbReference>
<dbReference type="InterPro" id="IPR030616">
    <property type="entry name" value="Aur-like"/>
</dbReference>
<sequence>MNRHQIDEKNSIAQLTASYNQLYKDFTCTNLSEIGNYHIIKPIGEGSFGKVYLAYHKFTQTKVVLKSGSKIDSNVVREVYYHKQLKHSNIAKLYEVIITEKYVYMVLEYCPKSELLEYLIKIKRIPLDEVKKFFSQICSAVLYAHSMNCAHRDLKLENILLDRKKNCKLTDFGFSRECHSKSILETICGTAVYMAPELLLKKKYSGFQIDIWSLGIIFYTLLYGQYPFDEDDEVKTSFKIINGDPVFKNDIPDQAIDLLKKLLSKDPFKRPSIEDVLKSPFLAPYGLQNLENSLYYTKYSQNFNQNQFSSKSERYVYKNLKRMGFDVSKLKDSILKRKCDPLCELPTKEKDLQVEQQAY</sequence>
<feature type="active site" description="Proton acceptor" evidence="6">
    <location>
        <position position="153"/>
    </location>
</feature>
<dbReference type="PROSITE" id="PS50011">
    <property type="entry name" value="PROTEIN_KINASE_DOM"/>
    <property type="match status" value="1"/>
</dbReference>
<accession>A0A1D2VIU5</accession>
<keyword evidence="13" id="KW-1185">Reference proteome</keyword>
<dbReference type="GO" id="GO:0005524">
    <property type="term" value="F:ATP binding"/>
    <property type="evidence" value="ECO:0007669"/>
    <property type="project" value="UniProtKB-UniRule"/>
</dbReference>
<feature type="binding site" evidence="7">
    <location>
        <position position="171"/>
    </location>
    <ligand>
        <name>ATP</name>
        <dbReference type="ChEBI" id="CHEBI:30616"/>
    </ligand>
</feature>
<dbReference type="InterPro" id="IPR008271">
    <property type="entry name" value="Ser/Thr_kinase_AS"/>
</dbReference>
<dbReference type="AlphaFoldDB" id="A0A1D2VIU5"/>
<keyword evidence="1 10" id="KW-0723">Serine/threonine-protein kinase</keyword>
<dbReference type="InterPro" id="IPR011009">
    <property type="entry name" value="Kinase-like_dom_sf"/>
</dbReference>
<dbReference type="PROSITE" id="PS00108">
    <property type="entry name" value="PROTEIN_KINASE_ST"/>
    <property type="match status" value="1"/>
</dbReference>
<dbReference type="Gene3D" id="1.10.510.10">
    <property type="entry name" value="Transferase(Phosphotransferase) domain 1"/>
    <property type="match status" value="1"/>
</dbReference>
<evidence type="ECO:0000256" key="6">
    <source>
        <dbReference type="PIRSR" id="PIRSR630616-1"/>
    </source>
</evidence>
<comment type="similarity">
    <text evidence="10">Belongs to the protein kinase superfamily.</text>
</comment>
<dbReference type="GO" id="GO:0004674">
    <property type="term" value="F:protein serine/threonine kinase activity"/>
    <property type="evidence" value="ECO:0007669"/>
    <property type="project" value="UniProtKB-KW"/>
</dbReference>
<keyword evidence="3 7" id="KW-0547">Nucleotide-binding</keyword>
<evidence type="ECO:0000259" key="11">
    <source>
        <dbReference type="PROSITE" id="PS50011"/>
    </source>
</evidence>
<evidence type="ECO:0000313" key="12">
    <source>
        <dbReference type="EMBL" id="ODV61545.1"/>
    </source>
</evidence>
<evidence type="ECO:0000256" key="7">
    <source>
        <dbReference type="PIRSR" id="PIRSR630616-2"/>
    </source>
</evidence>
<dbReference type="Pfam" id="PF00069">
    <property type="entry name" value="Pkinase"/>
    <property type="match status" value="1"/>
</dbReference>
<dbReference type="PROSITE" id="PS00107">
    <property type="entry name" value="PROTEIN_KINASE_ATP"/>
    <property type="match status" value="1"/>
</dbReference>
<dbReference type="STRING" id="1344418.A0A1D2VIU5"/>
<gene>
    <name evidence="12" type="ORF">ASCRUDRAFT_80602</name>
</gene>
<evidence type="ECO:0000256" key="2">
    <source>
        <dbReference type="ARBA" id="ARBA00022679"/>
    </source>
</evidence>
<feature type="cross-link" description="Glycyl lysine isopeptide (Lys-Gly) (interchain with G-Cter in SUMO2)" evidence="8">
    <location>
        <position position="155"/>
    </location>
</feature>
<evidence type="ECO:0000256" key="3">
    <source>
        <dbReference type="ARBA" id="ARBA00022741"/>
    </source>
</evidence>
<keyword evidence="5 7" id="KW-0067">ATP-binding</keyword>
<dbReference type="SUPFAM" id="SSF56112">
    <property type="entry name" value="Protein kinase-like (PK-like)"/>
    <property type="match status" value="1"/>
</dbReference>
<dbReference type="GeneID" id="30968148"/>
<dbReference type="EMBL" id="KV454479">
    <property type="protein sequence ID" value="ODV61545.1"/>
    <property type="molecule type" value="Genomic_DNA"/>
</dbReference>
<keyword evidence="4 12" id="KW-0418">Kinase</keyword>
<dbReference type="FunFam" id="1.10.510.10:FF:000571">
    <property type="entry name" value="Maternal embryonic leucine zipper kinase"/>
    <property type="match status" value="1"/>
</dbReference>
<name>A0A1D2VIU5_9ASCO</name>
<dbReference type="CDD" id="cd14003">
    <property type="entry name" value="STKc_AMPK-like"/>
    <property type="match status" value="1"/>
</dbReference>
<feature type="domain" description="Protein kinase" evidence="11">
    <location>
        <begin position="37"/>
        <end position="282"/>
    </location>
</feature>
<evidence type="ECO:0000256" key="9">
    <source>
        <dbReference type="PROSITE-ProRule" id="PRU10141"/>
    </source>
</evidence>
<dbReference type="InParanoid" id="A0A1D2VIU5"/>
<dbReference type="PANTHER" id="PTHR24350">
    <property type="entry name" value="SERINE/THREONINE-PROTEIN KINASE IAL-RELATED"/>
    <property type="match status" value="1"/>
</dbReference>
<dbReference type="RefSeq" id="XP_020047852.1">
    <property type="nucleotide sequence ID" value="XM_020194512.1"/>
</dbReference>
<organism evidence="12 13">
    <name type="scientific">Ascoidea rubescens DSM 1968</name>
    <dbReference type="NCBI Taxonomy" id="1344418"/>
    <lineage>
        <taxon>Eukaryota</taxon>
        <taxon>Fungi</taxon>
        <taxon>Dikarya</taxon>
        <taxon>Ascomycota</taxon>
        <taxon>Saccharomycotina</taxon>
        <taxon>Saccharomycetes</taxon>
        <taxon>Ascoideaceae</taxon>
        <taxon>Ascoidea</taxon>
    </lineage>
</organism>
<dbReference type="OrthoDB" id="942095at2759"/>
<dbReference type="Proteomes" id="UP000095038">
    <property type="component" value="Unassembled WGS sequence"/>
</dbReference>
<keyword evidence="2" id="KW-0808">Transferase</keyword>
<evidence type="ECO:0000256" key="4">
    <source>
        <dbReference type="ARBA" id="ARBA00022777"/>
    </source>
</evidence>
<evidence type="ECO:0000256" key="1">
    <source>
        <dbReference type="ARBA" id="ARBA00022527"/>
    </source>
</evidence>
<evidence type="ECO:0000313" key="13">
    <source>
        <dbReference type="Proteomes" id="UP000095038"/>
    </source>
</evidence>
<feature type="binding site" evidence="7">
    <location>
        <begin position="157"/>
        <end position="158"/>
    </location>
    <ligand>
        <name>ATP</name>
        <dbReference type="ChEBI" id="CHEBI:30616"/>
    </ligand>
</feature>
<feature type="binding site" evidence="9">
    <location>
        <position position="66"/>
    </location>
    <ligand>
        <name>ATP</name>
        <dbReference type="ChEBI" id="CHEBI:30616"/>
    </ligand>
</feature>
<reference evidence="13" key="1">
    <citation type="submission" date="2016-05" db="EMBL/GenBank/DDBJ databases">
        <title>Comparative genomics of biotechnologically important yeasts.</title>
        <authorList>
            <consortium name="DOE Joint Genome Institute"/>
            <person name="Riley R."/>
            <person name="Haridas S."/>
            <person name="Wolfe K.H."/>
            <person name="Lopes M.R."/>
            <person name="Hittinger C.T."/>
            <person name="Goker M."/>
            <person name="Salamov A."/>
            <person name="Wisecaver J."/>
            <person name="Long T.M."/>
            <person name="Aerts A.L."/>
            <person name="Barry K."/>
            <person name="Choi C."/>
            <person name="Clum A."/>
            <person name="Coughlan A.Y."/>
            <person name="Deshpande S."/>
            <person name="Douglass A.P."/>
            <person name="Hanson S.J."/>
            <person name="Klenk H.-P."/>
            <person name="Labutti K."/>
            <person name="Lapidus A."/>
            <person name="Lindquist E."/>
            <person name="Lipzen A."/>
            <person name="Meier-Kolthoff J.P."/>
            <person name="Ohm R.A."/>
            <person name="Otillar R.P."/>
            <person name="Pangilinan J."/>
            <person name="Peng Y."/>
            <person name="Rokas A."/>
            <person name="Rosa C.A."/>
            <person name="Scheuner C."/>
            <person name="Sibirny A.A."/>
            <person name="Slot J.C."/>
            <person name="Stielow J.B."/>
            <person name="Sun H."/>
            <person name="Kurtzman C.P."/>
            <person name="Blackwell M."/>
            <person name="Grigoriev I.V."/>
            <person name="Jeffries T.W."/>
        </authorList>
    </citation>
    <scope>NUCLEOTIDE SEQUENCE [LARGE SCALE GENOMIC DNA]</scope>
    <source>
        <strain evidence="13">DSM 1968</strain>
    </source>
</reference>
<protein>
    <submittedName>
        <fullName evidence="12">Pkinase-domain-containing protein</fullName>
    </submittedName>
</protein>
<proteinExistence type="inferred from homology"/>
<dbReference type="SMART" id="SM00220">
    <property type="entry name" value="S_TKc"/>
    <property type="match status" value="1"/>
</dbReference>